<dbReference type="Gene3D" id="3.90.70.10">
    <property type="entry name" value="Cysteine proteinases"/>
    <property type="match status" value="1"/>
</dbReference>
<evidence type="ECO:0000256" key="1">
    <source>
        <dbReference type="ARBA" id="ARBA00022692"/>
    </source>
</evidence>
<feature type="non-terminal residue" evidence="8">
    <location>
        <position position="327"/>
    </location>
</feature>
<evidence type="ECO:0000313" key="8">
    <source>
        <dbReference type="EMBL" id="GAG53865.1"/>
    </source>
</evidence>
<feature type="compositionally biased region" description="Polar residues" evidence="4">
    <location>
        <begin position="11"/>
        <end position="21"/>
    </location>
</feature>
<feature type="domain" description="ABC transmembrane type-1" evidence="6">
    <location>
        <begin position="178"/>
        <end position="327"/>
    </location>
</feature>
<accession>X0YDC1</accession>
<dbReference type="AlphaFoldDB" id="X0YDC1"/>
<dbReference type="Gene3D" id="1.20.1560.10">
    <property type="entry name" value="ABC transporter type 1, transmembrane domain"/>
    <property type="match status" value="1"/>
</dbReference>
<organism evidence="8">
    <name type="scientific">marine sediment metagenome</name>
    <dbReference type="NCBI Taxonomy" id="412755"/>
    <lineage>
        <taxon>unclassified sequences</taxon>
        <taxon>metagenomes</taxon>
        <taxon>ecological metagenomes</taxon>
    </lineage>
</organism>
<dbReference type="Pfam" id="PF03412">
    <property type="entry name" value="Peptidase_C39"/>
    <property type="match status" value="1"/>
</dbReference>
<dbReference type="EMBL" id="BART01008385">
    <property type="protein sequence ID" value="GAG53865.1"/>
    <property type="molecule type" value="Genomic_DNA"/>
</dbReference>
<dbReference type="InterPro" id="IPR011527">
    <property type="entry name" value="ABC1_TM_dom"/>
</dbReference>
<feature type="compositionally biased region" description="Basic and acidic residues" evidence="4">
    <location>
        <begin position="1"/>
        <end position="10"/>
    </location>
</feature>
<dbReference type="InterPro" id="IPR036640">
    <property type="entry name" value="ABC1_TM_sf"/>
</dbReference>
<feature type="transmembrane region" description="Helical" evidence="5">
    <location>
        <begin position="208"/>
        <end position="228"/>
    </location>
</feature>
<keyword evidence="2 5" id="KW-1133">Transmembrane helix</keyword>
<feature type="region of interest" description="Disordered" evidence="4">
    <location>
        <begin position="1"/>
        <end position="21"/>
    </location>
</feature>
<comment type="caution">
    <text evidence="8">The sequence shown here is derived from an EMBL/GenBank/DDBJ whole genome shotgun (WGS) entry which is preliminary data.</text>
</comment>
<evidence type="ECO:0008006" key="9">
    <source>
        <dbReference type="Google" id="ProtNLM"/>
    </source>
</evidence>
<dbReference type="PROSITE" id="PS50990">
    <property type="entry name" value="PEPTIDASE_C39"/>
    <property type="match status" value="1"/>
</dbReference>
<keyword evidence="3 5" id="KW-0472">Membrane</keyword>
<dbReference type="SUPFAM" id="SSF90123">
    <property type="entry name" value="ABC transporter transmembrane region"/>
    <property type="match status" value="1"/>
</dbReference>
<dbReference type="GO" id="GO:0016020">
    <property type="term" value="C:membrane"/>
    <property type="evidence" value="ECO:0007669"/>
    <property type="project" value="InterPro"/>
</dbReference>
<protein>
    <recommendedName>
        <fullName evidence="9">ABC transmembrane type-1 domain-containing protein</fullName>
    </recommendedName>
</protein>
<keyword evidence="1 5" id="KW-0812">Transmembrane</keyword>
<dbReference type="GO" id="GO:0006508">
    <property type="term" value="P:proteolysis"/>
    <property type="evidence" value="ECO:0007669"/>
    <property type="project" value="InterPro"/>
</dbReference>
<sequence>MEGYEMHQSESSDWNVSSKEQTPFDPLLNCLVFLTKHFDRPCSTQTLTAGLPLENNKLNPELFVRAADRARLAARLLPFESEKFDNKHLPATILLNNQNAWVLTNIDNNGDYQVIQPESGEGLQTIGRDEFDKHYMGYAIFTKPKYRFNDNVKEKKGTPTKGWFWRVIKRSLGIYSEVLIASFLINCFALASPLFILNVYDRVVPNAAINTLWVLAIGVTIIFIFDFIMKNLRSYFITAAGKQIDVRLSREVFERILDLEMGSRPKSVGSLVNTVHAFEAFRDFITSATITTVIDVPFTLIFLSVIAMLAGNVVLVPIIMIPIILSA</sequence>
<evidence type="ECO:0000256" key="4">
    <source>
        <dbReference type="SAM" id="MobiDB-lite"/>
    </source>
</evidence>
<evidence type="ECO:0000256" key="5">
    <source>
        <dbReference type="SAM" id="Phobius"/>
    </source>
</evidence>
<evidence type="ECO:0000259" key="6">
    <source>
        <dbReference type="PROSITE" id="PS50929"/>
    </source>
</evidence>
<proteinExistence type="predicted"/>
<evidence type="ECO:0000256" key="3">
    <source>
        <dbReference type="ARBA" id="ARBA00023136"/>
    </source>
</evidence>
<evidence type="ECO:0000259" key="7">
    <source>
        <dbReference type="PROSITE" id="PS50990"/>
    </source>
</evidence>
<name>X0YDC1_9ZZZZ</name>
<dbReference type="GO" id="GO:0005524">
    <property type="term" value="F:ATP binding"/>
    <property type="evidence" value="ECO:0007669"/>
    <property type="project" value="InterPro"/>
</dbReference>
<dbReference type="GO" id="GO:0140359">
    <property type="term" value="F:ABC-type transporter activity"/>
    <property type="evidence" value="ECO:0007669"/>
    <property type="project" value="InterPro"/>
</dbReference>
<reference evidence="8" key="1">
    <citation type="journal article" date="2014" name="Front. Microbiol.">
        <title>High frequency of phylogenetically diverse reductive dehalogenase-homologous genes in deep subseafloor sedimentary metagenomes.</title>
        <authorList>
            <person name="Kawai M."/>
            <person name="Futagami T."/>
            <person name="Toyoda A."/>
            <person name="Takaki Y."/>
            <person name="Nishi S."/>
            <person name="Hori S."/>
            <person name="Arai W."/>
            <person name="Tsubouchi T."/>
            <person name="Morono Y."/>
            <person name="Uchiyama I."/>
            <person name="Ito T."/>
            <person name="Fujiyama A."/>
            <person name="Inagaki F."/>
            <person name="Takami H."/>
        </authorList>
    </citation>
    <scope>NUCLEOTIDE SEQUENCE</scope>
    <source>
        <strain evidence="8">Expedition CK06-06</strain>
    </source>
</reference>
<dbReference type="GO" id="GO:0008233">
    <property type="term" value="F:peptidase activity"/>
    <property type="evidence" value="ECO:0007669"/>
    <property type="project" value="InterPro"/>
</dbReference>
<gene>
    <name evidence="8" type="ORF">S01H4_18874</name>
</gene>
<evidence type="ECO:0000256" key="2">
    <source>
        <dbReference type="ARBA" id="ARBA00022989"/>
    </source>
</evidence>
<feature type="transmembrane region" description="Helical" evidence="5">
    <location>
        <begin position="174"/>
        <end position="196"/>
    </location>
</feature>
<feature type="domain" description="Peptidase C39" evidence="7">
    <location>
        <begin position="20"/>
        <end position="142"/>
    </location>
</feature>
<dbReference type="InterPro" id="IPR005074">
    <property type="entry name" value="Peptidase_C39"/>
</dbReference>
<feature type="transmembrane region" description="Helical" evidence="5">
    <location>
        <begin position="300"/>
        <end position="325"/>
    </location>
</feature>
<dbReference type="Pfam" id="PF00664">
    <property type="entry name" value="ABC_membrane"/>
    <property type="match status" value="1"/>
</dbReference>
<dbReference type="PROSITE" id="PS50929">
    <property type="entry name" value="ABC_TM1F"/>
    <property type="match status" value="1"/>
</dbReference>